<comment type="caution">
    <text evidence="2">The sequence shown here is derived from an EMBL/GenBank/DDBJ whole genome shotgun (WGS) entry which is preliminary data.</text>
</comment>
<protein>
    <recommendedName>
        <fullName evidence="1">VOC domain-containing protein</fullName>
    </recommendedName>
</protein>
<feature type="domain" description="VOC" evidence="1">
    <location>
        <begin position="1"/>
        <end position="71"/>
    </location>
</feature>
<dbReference type="AlphaFoldDB" id="A0A0F9QY84"/>
<evidence type="ECO:0000313" key="2">
    <source>
        <dbReference type="EMBL" id="KKN41932.1"/>
    </source>
</evidence>
<name>A0A0F9QY84_9ZZZZ</name>
<evidence type="ECO:0000259" key="1">
    <source>
        <dbReference type="PROSITE" id="PS51819"/>
    </source>
</evidence>
<sequence length="74" mass="8396">MGQCPYKDFLDQGREGFHHVGIRIDDIDPYIAEFKTRGIGILFSGDTERGGKFAYLDTEKTFGMIIELIQPPKT</sequence>
<dbReference type="Gene3D" id="3.10.180.10">
    <property type="entry name" value="2,3-Dihydroxybiphenyl 1,2-Dioxygenase, domain 1"/>
    <property type="match status" value="1"/>
</dbReference>
<gene>
    <name evidence="2" type="ORF">LCGC14_0718280</name>
</gene>
<dbReference type="SUPFAM" id="SSF54593">
    <property type="entry name" value="Glyoxalase/Bleomycin resistance protein/Dihydroxybiphenyl dioxygenase"/>
    <property type="match status" value="1"/>
</dbReference>
<dbReference type="EMBL" id="LAZR01001615">
    <property type="protein sequence ID" value="KKN41932.1"/>
    <property type="molecule type" value="Genomic_DNA"/>
</dbReference>
<accession>A0A0F9QY84</accession>
<proteinExistence type="predicted"/>
<dbReference type="InterPro" id="IPR037523">
    <property type="entry name" value="VOC_core"/>
</dbReference>
<dbReference type="InterPro" id="IPR029068">
    <property type="entry name" value="Glyas_Bleomycin-R_OHBP_Dase"/>
</dbReference>
<dbReference type="Pfam" id="PF13669">
    <property type="entry name" value="Glyoxalase_4"/>
    <property type="match status" value="1"/>
</dbReference>
<organism evidence="2">
    <name type="scientific">marine sediment metagenome</name>
    <dbReference type="NCBI Taxonomy" id="412755"/>
    <lineage>
        <taxon>unclassified sequences</taxon>
        <taxon>metagenomes</taxon>
        <taxon>ecological metagenomes</taxon>
    </lineage>
</organism>
<dbReference type="PROSITE" id="PS51819">
    <property type="entry name" value="VOC"/>
    <property type="match status" value="1"/>
</dbReference>
<reference evidence="2" key="1">
    <citation type="journal article" date="2015" name="Nature">
        <title>Complex archaea that bridge the gap between prokaryotes and eukaryotes.</title>
        <authorList>
            <person name="Spang A."/>
            <person name="Saw J.H."/>
            <person name="Jorgensen S.L."/>
            <person name="Zaremba-Niedzwiedzka K."/>
            <person name="Martijn J."/>
            <person name="Lind A.E."/>
            <person name="van Eijk R."/>
            <person name="Schleper C."/>
            <person name="Guy L."/>
            <person name="Ettema T.J."/>
        </authorList>
    </citation>
    <scope>NUCLEOTIDE SEQUENCE</scope>
</reference>